<comment type="caution">
    <text evidence="1">The sequence shown here is derived from an EMBL/GenBank/DDBJ whole genome shotgun (WGS) entry which is preliminary data.</text>
</comment>
<protein>
    <recommendedName>
        <fullName evidence="3">Spore coat protein</fullName>
    </recommendedName>
</protein>
<evidence type="ECO:0000313" key="2">
    <source>
        <dbReference type="Proteomes" id="UP000005707"/>
    </source>
</evidence>
<sequence length="76" mass="8943">MTQQIMNQPPDVISVKDCDYITDMLSWNLNAAKTANHFAMESQDPEIKQELERVAKMHSNHYNRLLTFLQNYTNQQ</sequence>
<reference evidence="1 2" key="1">
    <citation type="journal article" date="2011" name="J. Bacteriol.">
        <title>Genome sequence of Haloplasma contractile, an unusual contractile bacterium from a deep-sea anoxic brine lake.</title>
        <authorList>
            <person name="Antunes A."/>
            <person name="Alam I."/>
            <person name="El Dorry H."/>
            <person name="Siam R."/>
            <person name="Robertson A."/>
            <person name="Bajic V.B."/>
            <person name="Stingl U."/>
        </authorList>
    </citation>
    <scope>NUCLEOTIDE SEQUENCE [LARGE SCALE GENOMIC DNA]</scope>
    <source>
        <strain evidence="1 2">SSD-17B</strain>
    </source>
</reference>
<dbReference type="InParanoid" id="U2FPN9"/>
<dbReference type="InterPro" id="IPR012851">
    <property type="entry name" value="Spore_coat_CotF-like"/>
</dbReference>
<name>U2FPN9_9MOLU</name>
<proteinExistence type="predicted"/>
<dbReference type="EMBL" id="AFNU02000002">
    <property type="protein sequence ID" value="ERJ13009.1"/>
    <property type="molecule type" value="Genomic_DNA"/>
</dbReference>
<dbReference type="Pfam" id="PF07875">
    <property type="entry name" value="Coat_F"/>
    <property type="match status" value="1"/>
</dbReference>
<dbReference type="Proteomes" id="UP000005707">
    <property type="component" value="Unassembled WGS sequence"/>
</dbReference>
<evidence type="ECO:0008006" key="3">
    <source>
        <dbReference type="Google" id="ProtNLM"/>
    </source>
</evidence>
<dbReference type="FunCoup" id="U2FPN9">
    <property type="interactions" value="47"/>
</dbReference>
<dbReference type="AlphaFoldDB" id="U2FPN9"/>
<organism evidence="1 2">
    <name type="scientific">Haloplasma contractile SSD-17B</name>
    <dbReference type="NCBI Taxonomy" id="1033810"/>
    <lineage>
        <taxon>Bacteria</taxon>
        <taxon>Bacillati</taxon>
        <taxon>Mycoplasmatota</taxon>
        <taxon>Mollicutes</taxon>
        <taxon>Haloplasmatales</taxon>
        <taxon>Haloplasmataceae</taxon>
        <taxon>Haloplasma</taxon>
    </lineage>
</organism>
<reference evidence="1 2" key="2">
    <citation type="journal article" date="2013" name="PLoS ONE">
        <title>INDIGO - INtegrated Data Warehouse of MIcrobial GenOmes with Examples from the Red Sea Extremophiles.</title>
        <authorList>
            <person name="Alam I."/>
            <person name="Antunes A."/>
            <person name="Kamau A.A."/>
            <person name="Ba Alawi W."/>
            <person name="Kalkatawi M."/>
            <person name="Stingl U."/>
            <person name="Bajic V.B."/>
        </authorList>
    </citation>
    <scope>NUCLEOTIDE SEQUENCE [LARGE SCALE GENOMIC DNA]</scope>
    <source>
        <strain evidence="1 2">SSD-17B</strain>
    </source>
</reference>
<gene>
    <name evidence="1" type="ORF">HLPCO_000608</name>
</gene>
<dbReference type="OrthoDB" id="1799385at2"/>
<dbReference type="eggNOG" id="ENOG5032Y7E">
    <property type="taxonomic scope" value="Bacteria"/>
</dbReference>
<keyword evidence="2" id="KW-1185">Reference proteome</keyword>
<dbReference type="RefSeq" id="WP_008826980.1">
    <property type="nucleotide sequence ID" value="NZ_AFNU02000002.1"/>
</dbReference>
<evidence type="ECO:0000313" key="1">
    <source>
        <dbReference type="EMBL" id="ERJ13009.1"/>
    </source>
</evidence>
<accession>U2FPN9</accession>
<dbReference type="STRING" id="1033810.HLPCO_000608"/>